<dbReference type="Proteomes" id="UP001224890">
    <property type="component" value="Unassembled WGS sequence"/>
</dbReference>
<dbReference type="AlphaFoldDB" id="A0AAJ0AME9"/>
<protein>
    <submittedName>
        <fullName evidence="1">Uncharacterized protein</fullName>
    </submittedName>
</protein>
<dbReference type="RefSeq" id="XP_060430575.1">
    <property type="nucleotide sequence ID" value="XM_060565347.1"/>
</dbReference>
<evidence type="ECO:0000313" key="2">
    <source>
        <dbReference type="Proteomes" id="UP001224890"/>
    </source>
</evidence>
<dbReference type="GeneID" id="85449873"/>
<accession>A0AAJ0AME9</accession>
<reference evidence="1" key="1">
    <citation type="submission" date="2021-06" db="EMBL/GenBank/DDBJ databases">
        <title>Comparative genomics, transcriptomics and evolutionary studies reveal genomic signatures of adaptation to plant cell wall in hemibiotrophic fungi.</title>
        <authorList>
            <consortium name="DOE Joint Genome Institute"/>
            <person name="Baroncelli R."/>
            <person name="Diaz J.F."/>
            <person name="Benocci T."/>
            <person name="Peng M."/>
            <person name="Battaglia E."/>
            <person name="Haridas S."/>
            <person name="Andreopoulos W."/>
            <person name="Labutti K."/>
            <person name="Pangilinan J."/>
            <person name="Floch G.L."/>
            <person name="Makela M.R."/>
            <person name="Henrissat B."/>
            <person name="Grigoriev I.V."/>
            <person name="Crouch J.A."/>
            <person name="De Vries R.P."/>
            <person name="Sukno S.A."/>
            <person name="Thon M.R."/>
        </authorList>
    </citation>
    <scope>NUCLEOTIDE SEQUENCE</scope>
    <source>
        <strain evidence="1">CBS 193.32</strain>
    </source>
</reference>
<sequence>MGLAAVSTRDRRNSRGVPSMMIDLGRAMYWTVGHKPLGISPEKAYLSRLECSRMYPCYPATQRCALRFVTNRLLFSTCLPSISLDCTICLTLRALPRFSKWTSEDSTTIQDRDRTARPTYRVAYDGSSSSATTPQRNKLPARFCWLPRPWAGCFAACLAQHA</sequence>
<organism evidence="1 2">
    <name type="scientific">Colletotrichum godetiae</name>
    <dbReference type="NCBI Taxonomy" id="1209918"/>
    <lineage>
        <taxon>Eukaryota</taxon>
        <taxon>Fungi</taxon>
        <taxon>Dikarya</taxon>
        <taxon>Ascomycota</taxon>
        <taxon>Pezizomycotina</taxon>
        <taxon>Sordariomycetes</taxon>
        <taxon>Hypocreomycetidae</taxon>
        <taxon>Glomerellales</taxon>
        <taxon>Glomerellaceae</taxon>
        <taxon>Colletotrichum</taxon>
        <taxon>Colletotrichum acutatum species complex</taxon>
    </lineage>
</organism>
<keyword evidence="2" id="KW-1185">Reference proteome</keyword>
<proteinExistence type="predicted"/>
<gene>
    <name evidence="1" type="ORF">BDP55DRAFT_106551</name>
</gene>
<dbReference type="EMBL" id="JAHMHR010000017">
    <property type="protein sequence ID" value="KAK1676572.1"/>
    <property type="molecule type" value="Genomic_DNA"/>
</dbReference>
<name>A0AAJ0AME9_9PEZI</name>
<evidence type="ECO:0000313" key="1">
    <source>
        <dbReference type="EMBL" id="KAK1676572.1"/>
    </source>
</evidence>
<comment type="caution">
    <text evidence="1">The sequence shown here is derived from an EMBL/GenBank/DDBJ whole genome shotgun (WGS) entry which is preliminary data.</text>
</comment>